<dbReference type="AlphaFoldDB" id="A0A6A6UCF5"/>
<feature type="region of interest" description="Disordered" evidence="1">
    <location>
        <begin position="69"/>
        <end position="93"/>
    </location>
</feature>
<dbReference type="Proteomes" id="UP000799302">
    <property type="component" value="Unassembled WGS sequence"/>
</dbReference>
<gene>
    <name evidence="2" type="ORF">BT63DRAFT_455029</name>
</gene>
<sequence length="152" mass="17084">MCRSTRACTEADLSFLFSHPRARWLISSLPGLMHTSGRLAQQYHAPDPTLTSSIAAAAASYSIPLHDCPQRDRVEHQNGAGQTQDATPTNESQDLLGLGMWSINITSHDTRCAVDMEPRTKEKQDFLPRQTPMERFLMDRESSWSVYNPHAK</sequence>
<reference evidence="2" key="1">
    <citation type="journal article" date="2020" name="Stud. Mycol.">
        <title>101 Dothideomycetes genomes: a test case for predicting lifestyles and emergence of pathogens.</title>
        <authorList>
            <person name="Haridas S."/>
            <person name="Albert R."/>
            <person name="Binder M."/>
            <person name="Bloem J."/>
            <person name="Labutti K."/>
            <person name="Salamov A."/>
            <person name="Andreopoulos B."/>
            <person name="Baker S."/>
            <person name="Barry K."/>
            <person name="Bills G."/>
            <person name="Bluhm B."/>
            <person name="Cannon C."/>
            <person name="Castanera R."/>
            <person name="Culley D."/>
            <person name="Daum C."/>
            <person name="Ezra D."/>
            <person name="Gonzalez J."/>
            <person name="Henrissat B."/>
            <person name="Kuo A."/>
            <person name="Liang C."/>
            <person name="Lipzen A."/>
            <person name="Lutzoni F."/>
            <person name="Magnuson J."/>
            <person name="Mondo S."/>
            <person name="Nolan M."/>
            <person name="Ohm R."/>
            <person name="Pangilinan J."/>
            <person name="Park H.-J."/>
            <person name="Ramirez L."/>
            <person name="Alfaro M."/>
            <person name="Sun H."/>
            <person name="Tritt A."/>
            <person name="Yoshinaga Y."/>
            <person name="Zwiers L.-H."/>
            <person name="Turgeon B."/>
            <person name="Goodwin S."/>
            <person name="Spatafora J."/>
            <person name="Crous P."/>
            <person name="Grigoriev I."/>
        </authorList>
    </citation>
    <scope>NUCLEOTIDE SEQUENCE</scope>
    <source>
        <strain evidence="2">CBS 115976</strain>
    </source>
</reference>
<name>A0A6A6UCF5_9PEZI</name>
<dbReference type="EMBL" id="MU004235">
    <property type="protein sequence ID" value="KAF2669053.1"/>
    <property type="molecule type" value="Genomic_DNA"/>
</dbReference>
<accession>A0A6A6UCF5</accession>
<protein>
    <submittedName>
        <fullName evidence="2">Uncharacterized protein</fullName>
    </submittedName>
</protein>
<evidence type="ECO:0000313" key="3">
    <source>
        <dbReference type="Proteomes" id="UP000799302"/>
    </source>
</evidence>
<evidence type="ECO:0000313" key="2">
    <source>
        <dbReference type="EMBL" id="KAF2669053.1"/>
    </source>
</evidence>
<evidence type="ECO:0000256" key="1">
    <source>
        <dbReference type="SAM" id="MobiDB-lite"/>
    </source>
</evidence>
<feature type="compositionally biased region" description="Polar residues" evidence="1">
    <location>
        <begin position="79"/>
        <end position="93"/>
    </location>
</feature>
<organism evidence="2 3">
    <name type="scientific">Microthyrium microscopicum</name>
    <dbReference type="NCBI Taxonomy" id="703497"/>
    <lineage>
        <taxon>Eukaryota</taxon>
        <taxon>Fungi</taxon>
        <taxon>Dikarya</taxon>
        <taxon>Ascomycota</taxon>
        <taxon>Pezizomycotina</taxon>
        <taxon>Dothideomycetes</taxon>
        <taxon>Dothideomycetes incertae sedis</taxon>
        <taxon>Microthyriales</taxon>
        <taxon>Microthyriaceae</taxon>
        <taxon>Microthyrium</taxon>
    </lineage>
</organism>
<keyword evidence="3" id="KW-1185">Reference proteome</keyword>
<proteinExistence type="predicted"/>